<dbReference type="Pfam" id="PF17802">
    <property type="entry name" value="SpaA"/>
    <property type="match status" value="16"/>
</dbReference>
<feature type="domain" description="SpaA-like prealbumin fold" evidence="7">
    <location>
        <begin position="2051"/>
        <end position="2120"/>
    </location>
</feature>
<feature type="domain" description="SD-repeat containing protein B" evidence="6">
    <location>
        <begin position="3366"/>
        <end position="3426"/>
    </location>
</feature>
<feature type="domain" description="SpaA-like prealbumin fold" evidence="7">
    <location>
        <begin position="964"/>
        <end position="1057"/>
    </location>
</feature>
<feature type="domain" description="SpaA-like prealbumin fold" evidence="7">
    <location>
        <begin position="548"/>
        <end position="619"/>
    </location>
</feature>
<keyword evidence="5" id="KW-1133">Transmembrane helix</keyword>
<feature type="domain" description="SpaA-like prealbumin fold" evidence="7">
    <location>
        <begin position="754"/>
        <end position="849"/>
    </location>
</feature>
<feature type="domain" description="SpaA-like prealbumin fold" evidence="7">
    <location>
        <begin position="2382"/>
        <end position="2450"/>
    </location>
</feature>
<keyword evidence="5" id="KW-0472">Membrane</keyword>
<gene>
    <name evidence="9" type="ORF">CH238_03740</name>
    <name evidence="8" type="ORF">CLOLEP_03621</name>
</gene>
<dbReference type="Proteomes" id="UP000220611">
    <property type="component" value="Unassembled WGS sequence"/>
</dbReference>
<feature type="domain" description="SpaA-like prealbumin fold" evidence="7">
    <location>
        <begin position="855"/>
        <end position="929"/>
    </location>
</feature>
<dbReference type="eggNOG" id="COG2373">
    <property type="taxonomic scope" value="Bacteria"/>
</dbReference>
<feature type="domain" description="SpaA-like prealbumin fold" evidence="7">
    <location>
        <begin position="437"/>
        <end position="511"/>
    </location>
</feature>
<dbReference type="InterPro" id="IPR033764">
    <property type="entry name" value="Sdr_B"/>
</dbReference>
<comment type="similarity">
    <text evidence="2">Belongs to the serine-aspartate repeat-containing protein (SDr) family.</text>
</comment>
<feature type="domain" description="SpaA-like prealbumin fold" evidence="7">
    <location>
        <begin position="1935"/>
        <end position="2003"/>
    </location>
</feature>
<keyword evidence="5" id="KW-0812">Transmembrane</keyword>
<keyword evidence="11" id="KW-1185">Reference proteome</keyword>
<feature type="domain" description="SpaA-like prealbumin fold" evidence="7">
    <location>
        <begin position="2273"/>
        <end position="2348"/>
    </location>
</feature>
<dbReference type="Gene3D" id="2.60.40.10">
    <property type="entry name" value="Immunoglobulins"/>
    <property type="match status" value="23"/>
</dbReference>
<comment type="caution">
    <text evidence="8">The sequence shown here is derived from an EMBL/GenBank/DDBJ whole genome shotgun (WGS) entry which is preliminary data.</text>
</comment>
<evidence type="ECO:0000256" key="1">
    <source>
        <dbReference type="ARBA" id="ARBA00004613"/>
    </source>
</evidence>
<reference evidence="9 11" key="3">
    <citation type="submission" date="2017-07" db="EMBL/GenBank/DDBJ databases">
        <title>Prevalence of linear plasmids in Cutibacterium (Propionibacterium) acnes isolates obtained from prostatic tissue.</title>
        <authorList>
            <person name="Davidsson S."/>
            <person name="Carlsson J."/>
            <person name="Molling P."/>
            <person name="Andren O."/>
            <person name="Andersson S.-O."/>
            <person name="Brzuszkiewicz E."/>
            <person name="Poehlein A."/>
            <person name="Al-Zeer M."/>
            <person name="Brinkmann V."/>
            <person name="Scavenius C."/>
            <person name="Nazipi S."/>
            <person name="Soderquist B."/>
            <person name="Bruggemann H."/>
        </authorList>
    </citation>
    <scope>NUCLEOTIDE SEQUENCE [LARGE SCALE GENOMIC DNA]</scope>
    <source>
        <strain evidence="9 11">DSM 753</strain>
    </source>
</reference>
<evidence type="ECO:0000313" key="10">
    <source>
        <dbReference type="Proteomes" id="UP000003490"/>
    </source>
</evidence>
<feature type="domain" description="SpaA-like prealbumin fold" evidence="7">
    <location>
        <begin position="643"/>
        <end position="741"/>
    </location>
</feature>
<dbReference type="Proteomes" id="UP000003490">
    <property type="component" value="Unassembled WGS sequence"/>
</dbReference>
<comment type="subcellular location">
    <subcellularLocation>
        <location evidence="1">Secreted</location>
    </subcellularLocation>
</comment>
<dbReference type="InterPro" id="IPR041033">
    <property type="entry name" value="SpaA_PFL_dom_1"/>
</dbReference>
<name>A7VYE3_9FIRM</name>
<keyword evidence="4" id="KW-0732">Signal</keyword>
<reference evidence="8 10" key="2">
    <citation type="submission" date="2007-08" db="EMBL/GenBank/DDBJ databases">
        <authorList>
            <person name="Fulton L."/>
            <person name="Clifton S."/>
            <person name="Fulton B."/>
            <person name="Xu J."/>
            <person name="Minx P."/>
            <person name="Pepin K.H."/>
            <person name="Johnson M."/>
            <person name="Thiruvilangam P."/>
            <person name="Bhonagiri V."/>
            <person name="Nash W.E."/>
            <person name="Wang C."/>
            <person name="Mardis E.R."/>
            <person name="Wilson R.K."/>
        </authorList>
    </citation>
    <scope>NUCLEOTIDE SEQUENCE [LARGE SCALE GENOMIC DNA]</scope>
    <source>
        <strain evidence="8 10">DSM 753</strain>
    </source>
</reference>
<organism evidence="8 10">
    <name type="scientific">[Clostridium] leptum DSM 753</name>
    <dbReference type="NCBI Taxonomy" id="428125"/>
    <lineage>
        <taxon>Bacteria</taxon>
        <taxon>Bacillati</taxon>
        <taxon>Bacillota</taxon>
        <taxon>Clostridia</taxon>
        <taxon>Eubacteriales</taxon>
        <taxon>Oscillospiraceae</taxon>
        <taxon>Oscillospiraceae incertae sedis</taxon>
    </lineage>
</organism>
<evidence type="ECO:0000256" key="4">
    <source>
        <dbReference type="ARBA" id="ARBA00022729"/>
    </source>
</evidence>
<sequence>MKHGKHLRKKENRAGRSVWHRCLAVLLSAAMLAGVMIPSAAGAGLGANVEFSAKIVKDTGDTAEAIQSVDSGDSFFLALDYKFSSSPDGVSYGGAAIAIQLPEYVKVDLAGSVVTSDFKQPEVAEVTLPGGQVIQRVTIPCQDRIDQGRAGIIYLKCYFENMVTPDQTVGSFNSILFTGTLTDGSGNTEKLDQRIDPVSITSMADQQWNIQKTVTDPAPAGEEIPVVTKQDGYYYVTYQIAVTDPVENMNRYGRLNCEEFSVTDTLPAADRENGGAQLVSVGYLDRSSQFQPLAEGDGYTKESNADGSLKSLTFQYVNKFDQSMVTEGQVRVPNGSLLPTTYQVTVKFDAAAYQIPTNVPFVRAVLDNQAQVSYKPLAKDAVVKDSSAKVQVGDVEDKTTPVELIVEKTLTIQGDGLAVSDNTFVLNGEKQAVYGSAQFTLYSDPECTQVAKDIDGSEEAGAGRLLDGTGRVKFSNLRYGTYYLKETQTPDGFTGVGEAIQVTLNQDGTVTAGGKTLQKGEALTVDNTTDENGPGYAAFWKKGMGSGENTEKFLPGVSFRLTNNADASKVYTAVSGSDGLVLFEGIPAGEYTLQETGVPEGGEYEVSDKTYTVTVKGNQVNYPDGLQKDGNKPYILNQSEKGILKITKVDSTDRGVTLPDAEFALYGPYTSESAVPENPDEGDLAAELVTGADGTAASEPLETGWYLLRETKAPDTYAIMQRDTRVQITSNHTEALQIENAQRGALQIIKYGQLTLGSVATESRVPLAGAVFGVYTDPDCKTLAKDSNGNDARVTTRVSGNEPDTPAITLDPGTYYVQEISAPSGYQRDDTIHTVVIEQKKTFELTADNLVDRQGQLKIEKQSDKTGDIDLSGAVFEVYAADDTDFTEPLDRITTDENGEGYSKFLPSGSYILREVQSIAGHITPSEPFKGVDGSNVAVTDGDGIRVANNQLTTVIVKNEPYVTIRLHKVDSQKTGMSLSGAEFALYATEEDAENDRNRLPVNGQTGGADIVTTGTDGMAVFTGLIPGTTYWYRELTAPAGYEASSEPVEITAPDQPSNYADVTQDVTNDRYGKFQVYKEGGTLDNTGVMQPLAGAEFVYYPKISPNPGADLLAAQQNGTLKTLGTTGVDGVLTTGELEPGTYWVQETKAPDGYDLDTAAKEVTVTPGAGIDGYSAAVRVTFTDDFDSGKIQIKKVSSLDSNTTLQASFKVQQKQADGTYADYPNSQNPLILTTGANGTVTSGWLPAGDYQLIEQSVTGQYVLDGTPHLFTITAGQTNKAYFDKPIENVPMRRIGIDKFELWKISDGSSLTLRQSNVTFTIYAEDPTKNPDAQPVTTVTSASETKYTGYLAPGDYWIQETVPEDYSVDSVTTDGAAPVQVTSNVYKVTLAPDKDLVVTWNNVSDKARIELIKVDQEDHDKYLTGAEFTLYQVVDDQDPAAEEIEVNGQKLWLKVVAEKITSGTLTDAVTGAVPGGALTGLLDTGTYYLRETQPPPHDKDYFYEISQEWTGPIMVTEEDDGKIVGPQIIENYWPVPVEGWKIDQGGNALEGAWVALFKTEADAQKAQAELNKDEDFFSKQLVNGELPETVLKEYNMLQAAESKDGGVLHFTNLQPGATYYALEIIGIDYYVHNLDIHKVYPKQNGDQWNLYEMTGDTKAETDPVFRLENLAYGMISVKKTLEISGETYPLNEVTFNVYAADPDDYSKPATGADGKILDPVTTITTGTGNTAAGVGISSLLKPGWYVLQEAKAPEYVDFDPDTAPYYSVYVSSDGQDRLEGENQEFTTRTDGNGTWTINCTYEKTPIANESAWGQVKIQKISADQGDNGKKLTATFKVQQKQDDGTYGDYPEGNAMTITTDPAKDYVISGFLPEGEYQLVETSVQSGYTLDSTPIKFVIEPNRITGGDNKINGVYYPLDDKDATPDPIVIENQKQGSLELTKTGDILGEKDPLSGVTFKLYRNETGDPEADCAGTAQKTVTTGANGLISMTNLDAGNYWLKETSVGTANEANGFKAGMVVAVTIEAGQKTTQFYDPADLNTAKTELLNTTAYGKLQIVKQDAADQTKLSGVKFGIYSDSTASTKVGEMTTNADGAALSDLLPAGDYYLKELNTPSGYFDNTDTIYGPYTVAENQITSQKEGKAIVIENTKIQTVKVVKVDSKTNGSISGEAMKAAKFELWDKPEDQGGQVLQTVTGKETIEFVNLQPNTTYYVKEVTPPTGYTFEAGKEDYFYPVTTGNTGAAEVRISNDPLGAIRLEKKANWENPDAQHILALPLEDVTFELHRYDMSQPDGLGELVATKETDEDGEILFTGLEPGDYMLKEQVPADFVQGTQLQKITVVKGETDETYTGDNYIVNYPNKGRFTFTKFMGDGKTPLTVTSDSQRAEFALYEGDQADPGKLVDTFRVRLDGTFESADLDAGTYTIVETKAPDGYTLDSTPITFTVTAKQITNLDETEATKVINQAKGNLEFTKKGDSQNGSPVLNTAVFQLYDENKQPVGDPVTNVKNGVYRWEGLDAGTYYIRETQAPDGYSLDDTWYEAVIPANQNDPTVTYRPETAGNMNGGVLTNESDSGRILIKKADENGTGLQGAQFAVYQLEPGDVQGQQVGGIITTDENGAGVSDLLPAEDAGTRYLVKELKAPDGYSLDERYYETQKIVTVKPVQELSEIEKLGVHNNASFTNKFKTDIVMFNTEILKGITDDTADKSLLEEEFTTSFTLRDYAKGENELAASRLVVTDQDIQMQYQEQGEYKTEPTRDDAYRVNWVRVYSAYNAQTDPDLDVTVPDASKPVSAKVQYQPAADLGSDDESTWRDVPNGAIENVQSLGADGATVSIPAGLEAMAFRVVYTGVDEHFVANGIDFEVTFAQRPSDASLHEITKITNTAAYEYTFVQKDEEGRDVPVTDGRASNTVEATLPLIESIRIPVSLTVKPEGTQTTYAPNSDVTFVVTAKNESQTDNFREPILSFDLPVGTTLNDFVEGDSQFVIMRMWEDEDGNTVGTPLTPDLFSIDTVKATRVGSGGELIELEQDTQKVTMTFPDVELKPGERIVIRFSAHIDPNSQADTLWCPAFLGSSYEIPQSVENQYGVSYAPVITGDGGSFKEDEDLDEILGNGGSEYVNNYANIVVGQNSSLSIYKQVKGEYDDRYKNYSELGHTAPGGSIDYKIRVSNGSDDKAVSTRVVDILPFAGDTLTDRTDTTVTNRATDLERRPALNSVTVLSSDGQPIDSAFVRIYYCTDDTSAWTAESRSQYTAEEELPMIYTTGRNGDPWTSSAAHTWSATPPADLSTVTAIGVEVTQPLANGDYIEVQVNMTAPQYATDEIEDYYGKYISNSAMCSVVRNSNTGDTIALSDRPENQEVKCVLDLPKGAIGDYAFYDQNQNGIQDAEDLPVAGLGVRLITTRITADGTQTTTTETTTDSSGYYLFDDLDCNIMLSGKEDGDPDDPSNYVGGVIYQYQVEFDMPPAGDDGVYVPTRQYEGGDTAVDSNIDRNGRSEILRLGVVSNPDTSRLEGQRDMTIDAGFVIPAALGDYVWIDLNRDGIQDPDEPGVNGVRVRLYTVDDSGKVSDAPLAETVTAAQEGKDGYYFFDNLTKGRYVVEFDITSLRNDLGLYQYGFTTANQGAGDHPETADSDAKNAVDGNDRIMRTDVITLDYQQTDLTWDAGLVYYSALGGYAYDDRNYNDVQDLGIPLTGTKVSLYRVIDNVREEQPIATAVVDENGEYLFEYLLEGEYQVLFEYPEGYQAVLPNIGGDDALDSDVFETAPDLNSGYTQTIRLPANSISLHNDGGARLYGAIGDYVWLDANKNGIQDAGEEPVQNVTVYLQMREGGSSIWKKVDTTKTNEKGYYVFESLKGGPDVDCQYRVCFDLPGGSVITVPYAGSDRAADSNVQGFYLEGWGYPSDVISIGYGQRDMTTDAGIVVTSGSVGDYVWLDTNRNGIQDEEDTGLEGIRVVLEYSPSGDVSDDTQWIQAGETTTNEKGYYRFDELSEGYYRVKFQILEPYTITLVNQGDTALDSDGRYQLKDGWYAGRPFYLNEGGFDMTWDCGVVLGSGGTTAAAPGGGVSTGDRFAEAAWMLLAGVSAFGAVAFGVTLSRKRRTGKHE</sequence>
<feature type="domain" description="SpaA-like prealbumin fold" evidence="7">
    <location>
        <begin position="1091"/>
        <end position="1166"/>
    </location>
</feature>
<evidence type="ECO:0000259" key="6">
    <source>
        <dbReference type="Pfam" id="PF17210"/>
    </source>
</evidence>
<dbReference type="OrthoDB" id="9804660at2"/>
<feature type="domain" description="SpaA-like prealbumin fold" evidence="7">
    <location>
        <begin position="2467"/>
        <end position="2553"/>
    </location>
</feature>
<dbReference type="eggNOG" id="COG4932">
    <property type="taxonomic scope" value="Bacteria"/>
</dbReference>
<feature type="domain" description="SD-repeat containing protein B" evidence="6">
    <location>
        <begin position="3921"/>
        <end position="4043"/>
    </location>
</feature>
<dbReference type="SUPFAM" id="SSF49478">
    <property type="entry name" value="Cna protein B-type domain"/>
    <property type="match status" value="4"/>
</dbReference>
<dbReference type="SUPFAM" id="SSF117074">
    <property type="entry name" value="Hypothetical protein PA1324"/>
    <property type="match status" value="5"/>
</dbReference>
<feature type="transmembrane region" description="Helical" evidence="5">
    <location>
        <begin position="4068"/>
        <end position="4088"/>
    </location>
</feature>
<dbReference type="HOGENOM" id="CLU_223985_0_0_9"/>
<feature type="domain" description="SD-repeat containing protein B" evidence="6">
    <location>
        <begin position="3524"/>
        <end position="3661"/>
    </location>
</feature>
<evidence type="ECO:0000313" key="8">
    <source>
        <dbReference type="EMBL" id="EDO59571.1"/>
    </source>
</evidence>
<evidence type="ECO:0000256" key="5">
    <source>
        <dbReference type="SAM" id="Phobius"/>
    </source>
</evidence>
<accession>A7VYE3</accession>
<evidence type="ECO:0000256" key="3">
    <source>
        <dbReference type="ARBA" id="ARBA00022525"/>
    </source>
</evidence>
<reference evidence="8 10" key="1">
    <citation type="submission" date="2007-08" db="EMBL/GenBank/DDBJ databases">
        <title>Draft genome sequence of Clostridium leptum (DSM 753).</title>
        <authorList>
            <person name="Sudarsanam P."/>
            <person name="Ley R."/>
            <person name="Guruge J."/>
            <person name="Turnbaugh P.J."/>
            <person name="Mahowald M."/>
            <person name="Liep D."/>
            <person name="Gordon J."/>
        </authorList>
    </citation>
    <scope>NUCLEOTIDE SEQUENCE [LARGE SCALE GENOMIC DNA]</scope>
    <source>
        <strain evidence="8 10">DSM 753</strain>
    </source>
</reference>
<proteinExistence type="inferred from homology"/>
<evidence type="ECO:0000256" key="2">
    <source>
        <dbReference type="ARBA" id="ARBA00007257"/>
    </source>
</evidence>
<dbReference type="EMBL" id="ABCB02000021">
    <property type="protein sequence ID" value="EDO59571.1"/>
    <property type="molecule type" value="Genomic_DNA"/>
</dbReference>
<feature type="domain" description="SpaA-like prealbumin fold" evidence="7">
    <location>
        <begin position="1189"/>
        <end position="1281"/>
    </location>
</feature>
<evidence type="ECO:0000313" key="11">
    <source>
        <dbReference type="Proteomes" id="UP000220611"/>
    </source>
</evidence>
<dbReference type="GO" id="GO:0005576">
    <property type="term" value="C:extracellular region"/>
    <property type="evidence" value="ECO:0007669"/>
    <property type="project" value="UniProtKB-SubCell"/>
</dbReference>
<dbReference type="EMBL" id="NOXF01000002">
    <property type="protein sequence ID" value="PEQ25160.1"/>
    <property type="molecule type" value="Genomic_DNA"/>
</dbReference>
<feature type="domain" description="SpaA-like prealbumin fold" evidence="7">
    <location>
        <begin position="1812"/>
        <end position="1901"/>
    </location>
</feature>
<evidence type="ECO:0000313" key="9">
    <source>
        <dbReference type="EMBL" id="PEQ25160.1"/>
    </source>
</evidence>
<evidence type="ECO:0000259" key="7">
    <source>
        <dbReference type="Pfam" id="PF17802"/>
    </source>
</evidence>
<feature type="domain" description="SpaA-like prealbumin fold" evidence="7">
    <location>
        <begin position="2573"/>
        <end position="2651"/>
    </location>
</feature>
<keyword evidence="3" id="KW-0964">Secreted</keyword>
<dbReference type="PANTHER" id="PTHR36108">
    <property type="entry name" value="COLOSSIN-B-RELATED"/>
    <property type="match status" value="1"/>
</dbReference>
<dbReference type="InterPro" id="IPR013783">
    <property type="entry name" value="Ig-like_fold"/>
</dbReference>
<protein>
    <submittedName>
        <fullName evidence="8">Cna protein B-type domain protein</fullName>
    </submittedName>
</protein>
<feature type="domain" description="SD-repeat containing protein B" evidence="6">
    <location>
        <begin position="3666"/>
        <end position="3759"/>
    </location>
</feature>
<dbReference type="PANTHER" id="PTHR36108:SF13">
    <property type="entry name" value="COLOSSIN-B-RELATED"/>
    <property type="match status" value="1"/>
</dbReference>
<feature type="domain" description="SD-repeat containing protein B" evidence="6">
    <location>
        <begin position="3790"/>
        <end position="3915"/>
    </location>
</feature>
<dbReference type="Pfam" id="PF17210">
    <property type="entry name" value="SdrD_B"/>
    <property type="match status" value="5"/>
</dbReference>
<feature type="domain" description="SpaA-like prealbumin fold" evidence="7">
    <location>
        <begin position="2151"/>
        <end position="2224"/>
    </location>
</feature>